<dbReference type="SUPFAM" id="SSF48452">
    <property type="entry name" value="TPR-like"/>
    <property type="match status" value="1"/>
</dbReference>
<sequence>MTLSRRGFLWRAGLATATVPLVTSGLANATEADPDRLFRAGSFDAADRGYAKLLRRDPANARAAAQRGYIALLHNRFPDAERFLSRALELVPGDTDTTRKLAECFVRQDRHDRAVPLLGSTPFGTQYAALRGKPWEIRGATAVRLPFIDLDPLPTVEASLNGGEPRRFLLDTYGTLDLDQPVADELGLRSLATVSGYAGNRPVTIHLGILDSIRFGDLEIRNIPMQWTNQPKPALPDGAIPAGVLGTTVFYRLLTTMDYARRALVLRRKDAPFRPGPRAARVPLWLAGDHYPCSLGSLNDYGPKIVTLDTGGIAHGLDTTVEMAERAGIPVDYANPGEINGRPVYPITAERISLGRAVGHDVRGSASTGPVEGTPGPGQSAMFGFDIIANFTHEFFKPFAVTFDYTGMNCYLEP</sequence>
<dbReference type="PROSITE" id="PS51318">
    <property type="entry name" value="TAT"/>
    <property type="match status" value="1"/>
</dbReference>
<feature type="signal peptide" evidence="1">
    <location>
        <begin position="1"/>
        <end position="29"/>
    </location>
</feature>
<dbReference type="InterPro" id="IPR006311">
    <property type="entry name" value="TAT_signal"/>
</dbReference>
<comment type="caution">
    <text evidence="2">The sequence shown here is derived from an EMBL/GenBank/DDBJ whole genome shotgun (WGS) entry which is preliminary data.</text>
</comment>
<dbReference type="RefSeq" id="WP_237339235.1">
    <property type="nucleotide sequence ID" value="NZ_BAABCM010000004.1"/>
</dbReference>
<keyword evidence="1" id="KW-0732">Signal</keyword>
<evidence type="ECO:0000313" key="2">
    <source>
        <dbReference type="EMBL" id="GAA3815636.1"/>
    </source>
</evidence>
<evidence type="ECO:0000313" key="3">
    <source>
        <dbReference type="Proteomes" id="UP001501624"/>
    </source>
</evidence>
<evidence type="ECO:0000256" key="1">
    <source>
        <dbReference type="SAM" id="SignalP"/>
    </source>
</evidence>
<accession>A0ABP7IDG9</accession>
<reference evidence="3" key="1">
    <citation type="journal article" date="2019" name="Int. J. Syst. Evol. Microbiol.">
        <title>The Global Catalogue of Microorganisms (GCM) 10K type strain sequencing project: providing services to taxonomists for standard genome sequencing and annotation.</title>
        <authorList>
            <consortium name="The Broad Institute Genomics Platform"/>
            <consortium name="The Broad Institute Genome Sequencing Center for Infectious Disease"/>
            <person name="Wu L."/>
            <person name="Ma J."/>
        </authorList>
    </citation>
    <scope>NUCLEOTIDE SEQUENCE [LARGE SCALE GENOMIC DNA]</scope>
    <source>
        <strain evidence="3">JCM 17017</strain>
    </source>
</reference>
<name>A0ABP7IDG9_9PSEU</name>
<proteinExistence type="predicted"/>
<gene>
    <name evidence="2" type="ORF">GCM10022380_37280</name>
</gene>
<dbReference type="InterPro" id="IPR021109">
    <property type="entry name" value="Peptidase_aspartic_dom_sf"/>
</dbReference>
<dbReference type="Gene3D" id="1.25.40.10">
    <property type="entry name" value="Tetratricopeptide repeat domain"/>
    <property type="match status" value="1"/>
</dbReference>
<dbReference type="Pfam" id="PF13650">
    <property type="entry name" value="Asp_protease_2"/>
    <property type="match status" value="1"/>
</dbReference>
<keyword evidence="3" id="KW-1185">Reference proteome</keyword>
<protein>
    <recommendedName>
        <fullName evidence="4">Aspartyl protease</fullName>
    </recommendedName>
</protein>
<organism evidence="2 3">
    <name type="scientific">Amycolatopsis tucumanensis</name>
    <dbReference type="NCBI Taxonomy" id="401106"/>
    <lineage>
        <taxon>Bacteria</taxon>
        <taxon>Bacillati</taxon>
        <taxon>Actinomycetota</taxon>
        <taxon>Actinomycetes</taxon>
        <taxon>Pseudonocardiales</taxon>
        <taxon>Pseudonocardiaceae</taxon>
        <taxon>Amycolatopsis</taxon>
    </lineage>
</organism>
<dbReference type="EMBL" id="BAABCM010000004">
    <property type="protein sequence ID" value="GAA3815636.1"/>
    <property type="molecule type" value="Genomic_DNA"/>
</dbReference>
<evidence type="ECO:0008006" key="4">
    <source>
        <dbReference type="Google" id="ProtNLM"/>
    </source>
</evidence>
<dbReference type="InterPro" id="IPR011990">
    <property type="entry name" value="TPR-like_helical_dom_sf"/>
</dbReference>
<dbReference type="Proteomes" id="UP001501624">
    <property type="component" value="Unassembled WGS sequence"/>
</dbReference>
<dbReference type="Gene3D" id="2.40.70.10">
    <property type="entry name" value="Acid Proteases"/>
    <property type="match status" value="1"/>
</dbReference>
<feature type="chain" id="PRO_5045589159" description="Aspartyl protease" evidence="1">
    <location>
        <begin position="30"/>
        <end position="414"/>
    </location>
</feature>